<evidence type="ECO:0000256" key="5">
    <source>
        <dbReference type="ARBA" id="ARBA00023315"/>
    </source>
</evidence>
<comment type="caution">
    <text evidence="10">The sequence shown here is derived from an EMBL/GenBank/DDBJ whole genome shotgun (WGS) entry which is preliminary data.</text>
</comment>
<dbReference type="PANTHER" id="PTHR43178">
    <property type="entry name" value="DIHYDROLIPOAMIDE ACETYLTRANSFERASE COMPONENT OF PYRUVATE DEHYDROGENASE COMPLEX"/>
    <property type="match status" value="1"/>
</dbReference>
<evidence type="ECO:0000313" key="10">
    <source>
        <dbReference type="EMBL" id="MFC4076270.1"/>
    </source>
</evidence>
<comment type="similarity">
    <text evidence="2 6">Belongs to the 2-oxoacid dehydrogenase family.</text>
</comment>
<dbReference type="InterPro" id="IPR003016">
    <property type="entry name" value="2-oxoA_DH_lipoyl-BS"/>
</dbReference>
<evidence type="ECO:0000256" key="3">
    <source>
        <dbReference type="ARBA" id="ARBA00022679"/>
    </source>
</evidence>
<dbReference type="InterPro" id="IPR036625">
    <property type="entry name" value="E3-bd_dom_sf"/>
</dbReference>
<evidence type="ECO:0000256" key="4">
    <source>
        <dbReference type="ARBA" id="ARBA00022823"/>
    </source>
</evidence>
<keyword evidence="11" id="KW-1185">Reference proteome</keyword>
<dbReference type="PROSITE" id="PS00189">
    <property type="entry name" value="LIPOYL"/>
    <property type="match status" value="1"/>
</dbReference>
<dbReference type="PANTHER" id="PTHR43178:SF5">
    <property type="entry name" value="LIPOAMIDE ACYLTRANSFERASE COMPONENT OF BRANCHED-CHAIN ALPHA-KETO ACID DEHYDROGENASE COMPLEX, MITOCHONDRIAL"/>
    <property type="match status" value="1"/>
</dbReference>
<dbReference type="InterPro" id="IPR023213">
    <property type="entry name" value="CAT-like_dom_sf"/>
</dbReference>
<reference evidence="11" key="1">
    <citation type="journal article" date="2019" name="Int. J. Syst. Evol. Microbiol.">
        <title>The Global Catalogue of Microorganisms (GCM) 10K type strain sequencing project: providing services to taxonomists for standard genome sequencing and annotation.</title>
        <authorList>
            <consortium name="The Broad Institute Genomics Platform"/>
            <consortium name="The Broad Institute Genome Sequencing Center for Infectious Disease"/>
            <person name="Wu L."/>
            <person name="Ma J."/>
        </authorList>
    </citation>
    <scope>NUCLEOTIDE SEQUENCE [LARGE SCALE GENOMIC DNA]</scope>
    <source>
        <strain evidence="11">IBRC-M 10813</strain>
    </source>
</reference>
<feature type="compositionally biased region" description="Basic and acidic residues" evidence="7">
    <location>
        <begin position="164"/>
        <end position="179"/>
    </location>
</feature>
<dbReference type="SUPFAM" id="SSF47005">
    <property type="entry name" value="Peripheral subunit-binding domain of 2-oxo acid dehydrogenase complex"/>
    <property type="match status" value="1"/>
</dbReference>
<evidence type="ECO:0000259" key="9">
    <source>
        <dbReference type="PROSITE" id="PS51826"/>
    </source>
</evidence>
<sequence>MSVEFLLPDVGEGVAEADVLRWLVNEGEEVTADQPVVEVQTDKAVVELPAPASGRVEQLRWKEGETVPVGEVLLVIVGGDTPAEPSLTKSADHSSWQENRLMSREPADKEWETVSTGRRRALAAPSTRRFARELGVDIHSIIGTGPQGRVMREDVKQFVQGESSQKDSHPSEEPRKVTASEEEVQEEPLSKTRRVIADRLLLSVTEKPHATHFDELDVTGLVAWRRKWKQGDNGPRIGYLPILLKIVARSLQQHPRFNAHFDNGRKTIRRYRSVHLGIAADTPRGLLVPVIREVDKKSIGEIAEKLGDLTRRAREGELRPDELKGSTFTISNAGSLGGKWATPIINPPEVGILALHPVEERPVIQDGELAKGWRMNVSLSFDHQVVDGADAIRLTQTVGTYTADPGKLLLELK</sequence>
<protein>
    <recommendedName>
        <fullName evidence="6">Dihydrolipoamide acetyltransferase component of pyruvate dehydrogenase complex</fullName>
        <ecNumber evidence="6">2.3.1.-</ecNumber>
    </recommendedName>
</protein>
<dbReference type="InterPro" id="IPR001078">
    <property type="entry name" value="2-oxoacid_DH_actylTfrase"/>
</dbReference>
<organism evidence="10 11">
    <name type="scientific">Salinithrix halophila</name>
    <dbReference type="NCBI Taxonomy" id="1485204"/>
    <lineage>
        <taxon>Bacteria</taxon>
        <taxon>Bacillati</taxon>
        <taxon>Bacillota</taxon>
        <taxon>Bacilli</taxon>
        <taxon>Bacillales</taxon>
        <taxon>Thermoactinomycetaceae</taxon>
        <taxon>Salinithrix</taxon>
    </lineage>
</organism>
<feature type="domain" description="Lipoyl-binding" evidence="8">
    <location>
        <begin position="2"/>
        <end position="77"/>
    </location>
</feature>
<dbReference type="Gene3D" id="4.10.320.10">
    <property type="entry name" value="E3-binding domain"/>
    <property type="match status" value="1"/>
</dbReference>
<dbReference type="InterPro" id="IPR011053">
    <property type="entry name" value="Single_hybrid_motif"/>
</dbReference>
<dbReference type="InterPro" id="IPR004167">
    <property type="entry name" value="PSBD"/>
</dbReference>
<dbReference type="InterPro" id="IPR050743">
    <property type="entry name" value="2-oxoacid_DH_E2_comp"/>
</dbReference>
<feature type="region of interest" description="Disordered" evidence="7">
    <location>
        <begin position="158"/>
        <end position="190"/>
    </location>
</feature>
<feature type="compositionally biased region" description="Polar residues" evidence="7">
    <location>
        <begin position="87"/>
        <end position="100"/>
    </location>
</feature>
<dbReference type="PROSITE" id="PS51826">
    <property type="entry name" value="PSBD"/>
    <property type="match status" value="1"/>
</dbReference>
<dbReference type="EMBL" id="JBHSAP010000007">
    <property type="protein sequence ID" value="MFC4076270.1"/>
    <property type="molecule type" value="Genomic_DNA"/>
</dbReference>
<dbReference type="Pfam" id="PF00364">
    <property type="entry name" value="Biotin_lipoyl"/>
    <property type="match status" value="1"/>
</dbReference>
<evidence type="ECO:0000313" key="11">
    <source>
        <dbReference type="Proteomes" id="UP001595843"/>
    </source>
</evidence>
<evidence type="ECO:0000256" key="6">
    <source>
        <dbReference type="RuleBase" id="RU003423"/>
    </source>
</evidence>
<evidence type="ECO:0000256" key="2">
    <source>
        <dbReference type="ARBA" id="ARBA00007317"/>
    </source>
</evidence>
<name>A0ABV8JEM6_9BACL</name>
<feature type="region of interest" description="Disordered" evidence="7">
    <location>
        <begin position="81"/>
        <end position="113"/>
    </location>
</feature>
<dbReference type="EC" id="2.3.1.-" evidence="6"/>
<evidence type="ECO:0000259" key="8">
    <source>
        <dbReference type="PROSITE" id="PS50968"/>
    </source>
</evidence>
<dbReference type="Proteomes" id="UP001595843">
    <property type="component" value="Unassembled WGS sequence"/>
</dbReference>
<dbReference type="SUPFAM" id="SSF51230">
    <property type="entry name" value="Single hybrid motif"/>
    <property type="match status" value="1"/>
</dbReference>
<evidence type="ECO:0000256" key="1">
    <source>
        <dbReference type="ARBA" id="ARBA00001938"/>
    </source>
</evidence>
<keyword evidence="4 6" id="KW-0450">Lipoyl</keyword>
<accession>A0ABV8JEM6</accession>
<feature type="domain" description="Peripheral subunit-binding (PSBD)" evidence="9">
    <location>
        <begin position="122"/>
        <end position="159"/>
    </location>
</feature>
<keyword evidence="5 6" id="KW-0012">Acyltransferase</keyword>
<dbReference type="GO" id="GO:0016746">
    <property type="term" value="F:acyltransferase activity"/>
    <property type="evidence" value="ECO:0007669"/>
    <property type="project" value="UniProtKB-KW"/>
</dbReference>
<evidence type="ECO:0000256" key="7">
    <source>
        <dbReference type="SAM" id="MobiDB-lite"/>
    </source>
</evidence>
<dbReference type="RefSeq" id="WP_380702962.1">
    <property type="nucleotide sequence ID" value="NZ_JBHSAP010000007.1"/>
</dbReference>
<dbReference type="Pfam" id="PF02817">
    <property type="entry name" value="E3_binding"/>
    <property type="match status" value="1"/>
</dbReference>
<dbReference type="Gene3D" id="3.30.559.10">
    <property type="entry name" value="Chloramphenicol acetyltransferase-like domain"/>
    <property type="match status" value="1"/>
</dbReference>
<dbReference type="Gene3D" id="2.40.50.100">
    <property type="match status" value="1"/>
</dbReference>
<dbReference type="SUPFAM" id="SSF52777">
    <property type="entry name" value="CoA-dependent acyltransferases"/>
    <property type="match status" value="1"/>
</dbReference>
<dbReference type="CDD" id="cd06849">
    <property type="entry name" value="lipoyl_domain"/>
    <property type="match status" value="1"/>
</dbReference>
<feature type="compositionally biased region" description="Basic and acidic residues" evidence="7">
    <location>
        <begin position="101"/>
        <end position="112"/>
    </location>
</feature>
<gene>
    <name evidence="10" type="ORF">ACFOUO_05530</name>
</gene>
<keyword evidence="3 6" id="KW-0808">Transferase</keyword>
<proteinExistence type="inferred from homology"/>
<dbReference type="InterPro" id="IPR000089">
    <property type="entry name" value="Biotin_lipoyl"/>
</dbReference>
<dbReference type="PROSITE" id="PS50968">
    <property type="entry name" value="BIOTINYL_LIPOYL"/>
    <property type="match status" value="1"/>
</dbReference>
<comment type="cofactor">
    <cofactor evidence="1 6">
        <name>(R)-lipoate</name>
        <dbReference type="ChEBI" id="CHEBI:83088"/>
    </cofactor>
</comment>
<dbReference type="Pfam" id="PF00198">
    <property type="entry name" value="2-oxoacid_dh"/>
    <property type="match status" value="1"/>
</dbReference>